<accession>A0AA41UL42</accession>
<dbReference type="SUPFAM" id="SSF160443">
    <property type="entry name" value="SMR domain-like"/>
    <property type="match status" value="1"/>
</dbReference>
<dbReference type="InterPro" id="IPR002625">
    <property type="entry name" value="Smr_dom"/>
</dbReference>
<dbReference type="RefSeq" id="WP_246907302.1">
    <property type="nucleotide sequence ID" value="NZ_JALJRB010000010.1"/>
</dbReference>
<dbReference type="PANTHER" id="PTHR35562">
    <property type="entry name" value="DNA ENDONUCLEASE SMRA-RELATED"/>
    <property type="match status" value="1"/>
</dbReference>
<name>A0AA41UL42_9BACT</name>
<organism evidence="2 3">
    <name type="scientific">Desulfatitalea alkaliphila</name>
    <dbReference type="NCBI Taxonomy" id="2929485"/>
    <lineage>
        <taxon>Bacteria</taxon>
        <taxon>Pseudomonadati</taxon>
        <taxon>Thermodesulfobacteriota</taxon>
        <taxon>Desulfobacteria</taxon>
        <taxon>Desulfobacterales</taxon>
        <taxon>Desulfosarcinaceae</taxon>
        <taxon>Desulfatitalea</taxon>
    </lineage>
</organism>
<dbReference type="PROSITE" id="PS50828">
    <property type="entry name" value="SMR"/>
    <property type="match status" value="1"/>
</dbReference>
<dbReference type="PANTHER" id="PTHR35562:SF2">
    <property type="entry name" value="DNA ENDONUCLEASE SMRA-RELATED"/>
    <property type="match status" value="1"/>
</dbReference>
<reference evidence="2" key="1">
    <citation type="submission" date="2022-04" db="EMBL/GenBank/DDBJ databases">
        <title>Desulfatitalea alkaliphila sp. nov., a novel anaerobic sulfate-reducing bacterium isolated from terrestrial mud volcano, Taman Peninsula, Russia.</title>
        <authorList>
            <person name="Khomyakova M.A."/>
            <person name="Merkel A.Y."/>
            <person name="Slobodkin A.I."/>
        </authorList>
    </citation>
    <scope>NUCLEOTIDE SEQUENCE</scope>
    <source>
        <strain evidence="2">M08but</strain>
    </source>
</reference>
<protein>
    <submittedName>
        <fullName evidence="2">Smr/MutS family protein</fullName>
    </submittedName>
</protein>
<dbReference type="SMART" id="SM00463">
    <property type="entry name" value="SMR"/>
    <property type="match status" value="1"/>
</dbReference>
<dbReference type="EMBL" id="JALJRB010000010">
    <property type="protein sequence ID" value="MCJ8501091.1"/>
    <property type="molecule type" value="Genomic_DNA"/>
</dbReference>
<comment type="caution">
    <text evidence="2">The sequence shown here is derived from an EMBL/GenBank/DDBJ whole genome shotgun (WGS) entry which is preliminary data.</text>
</comment>
<dbReference type="AlphaFoldDB" id="A0AA41UL42"/>
<dbReference type="Pfam" id="PF01713">
    <property type="entry name" value="Smr"/>
    <property type="match status" value="1"/>
</dbReference>
<gene>
    <name evidence="2" type="ORF">MRX98_10955</name>
</gene>
<evidence type="ECO:0000313" key="2">
    <source>
        <dbReference type="EMBL" id="MCJ8501091.1"/>
    </source>
</evidence>
<dbReference type="InterPro" id="IPR036063">
    <property type="entry name" value="Smr_dom_sf"/>
</dbReference>
<feature type="domain" description="Smr" evidence="1">
    <location>
        <begin position="12"/>
        <end position="87"/>
    </location>
</feature>
<dbReference type="Gene3D" id="3.30.1370.110">
    <property type="match status" value="1"/>
</dbReference>
<evidence type="ECO:0000259" key="1">
    <source>
        <dbReference type="PROSITE" id="PS50828"/>
    </source>
</evidence>
<sequence length="89" mass="9469">MKPIEVPIDGVLDLHTFNPKELPDLLDDYLSACHEKGIFAVRVIHGKGTGMQKARVRSLLAKHPLVGGFADAPPEAGGWGATLVSLVGK</sequence>
<evidence type="ECO:0000313" key="3">
    <source>
        <dbReference type="Proteomes" id="UP001165427"/>
    </source>
</evidence>
<proteinExistence type="predicted"/>
<keyword evidence="3" id="KW-1185">Reference proteome</keyword>
<dbReference type="Proteomes" id="UP001165427">
    <property type="component" value="Unassembled WGS sequence"/>
</dbReference>